<dbReference type="RefSeq" id="WP_009636088.1">
    <property type="nucleotide sequence ID" value="NZ_CP165628.1"/>
</dbReference>
<evidence type="ECO:0000313" key="1">
    <source>
        <dbReference type="EMBL" id="XDU70394.1"/>
    </source>
</evidence>
<dbReference type="PROSITE" id="PS51257">
    <property type="entry name" value="PROKAR_LIPOPROTEIN"/>
    <property type="match status" value="1"/>
</dbReference>
<reference evidence="1" key="1">
    <citation type="submission" date="2024-07" db="EMBL/GenBank/DDBJ databases">
        <authorList>
            <person name="Biller S.J."/>
        </authorList>
    </citation>
    <scope>NUCLEOTIDE SEQUENCE</scope>
    <source>
        <strain evidence="1">WC2420</strain>
    </source>
</reference>
<organism evidence="1">
    <name type="scientific">Rouxiella sp. WC2420</name>
    <dbReference type="NCBI Taxonomy" id="3234145"/>
    <lineage>
        <taxon>Bacteria</taxon>
        <taxon>Pseudomonadati</taxon>
        <taxon>Pseudomonadota</taxon>
        <taxon>Gammaproteobacteria</taxon>
        <taxon>Enterobacterales</taxon>
        <taxon>Yersiniaceae</taxon>
        <taxon>Rouxiella</taxon>
    </lineage>
</organism>
<name>A0AB39VK92_9GAMM</name>
<protein>
    <recommendedName>
        <fullName evidence="2">Lipoprotein</fullName>
    </recommendedName>
</protein>
<sequence>MNLKMTLISAALGAVTLLSGCGMQNMQVEQDQQRCKQYGYAMGTEPFAKCMHETTVERDRTQLLGSLINKIK</sequence>
<dbReference type="AlphaFoldDB" id="A0AB39VK92"/>
<dbReference type="EMBL" id="CP165628">
    <property type="protein sequence ID" value="XDU70394.1"/>
    <property type="molecule type" value="Genomic_DNA"/>
</dbReference>
<proteinExistence type="predicted"/>
<accession>A0AB39VK92</accession>
<gene>
    <name evidence="1" type="ORF">AB3G37_12400</name>
</gene>
<evidence type="ECO:0008006" key="2">
    <source>
        <dbReference type="Google" id="ProtNLM"/>
    </source>
</evidence>